<reference evidence="1 2" key="1">
    <citation type="submission" date="2018-05" db="EMBL/GenBank/DDBJ databases">
        <title>Acuticoccus sediminis sp. nov., isolated from deep-sea sediment of Indian Ocean.</title>
        <authorList>
            <person name="Liu X."/>
            <person name="Lai Q."/>
            <person name="Du Y."/>
            <person name="Sun F."/>
            <person name="Zhang X."/>
            <person name="Wang S."/>
            <person name="Shao Z."/>
        </authorList>
    </citation>
    <scope>NUCLEOTIDE SEQUENCE [LARGE SCALE GENOMIC DNA]</scope>
    <source>
        <strain evidence="1 2">PTG4-2</strain>
    </source>
</reference>
<dbReference type="AlphaFoldDB" id="A0A8B2NIX3"/>
<evidence type="ECO:0000313" key="1">
    <source>
        <dbReference type="EMBL" id="RAH99484.1"/>
    </source>
</evidence>
<dbReference type="RefSeq" id="WP_111349731.1">
    <property type="nucleotide sequence ID" value="NZ_JAIWKD010000006.1"/>
</dbReference>
<protein>
    <submittedName>
        <fullName evidence="1">Uncharacterized protein</fullName>
    </submittedName>
</protein>
<evidence type="ECO:0000313" key="2">
    <source>
        <dbReference type="Proteomes" id="UP000249590"/>
    </source>
</evidence>
<proteinExistence type="predicted"/>
<organism evidence="1 2">
    <name type="scientific">Acuticoccus sediminis</name>
    <dbReference type="NCBI Taxonomy" id="2184697"/>
    <lineage>
        <taxon>Bacteria</taxon>
        <taxon>Pseudomonadati</taxon>
        <taxon>Pseudomonadota</taxon>
        <taxon>Alphaproteobacteria</taxon>
        <taxon>Hyphomicrobiales</taxon>
        <taxon>Amorphaceae</taxon>
        <taxon>Acuticoccus</taxon>
    </lineage>
</organism>
<gene>
    <name evidence="1" type="ORF">DLJ53_23520</name>
</gene>
<dbReference type="OrthoDB" id="7722953at2"/>
<sequence>MVAAVPITLHLDSAVIVALTNDTGDLGMSLDAYLTELITRHERPIRGTEIDHADLIASFILLALRVRDEGRFDEDFILTVFRTAVSAPRMRAAYERAIGGDAYAPNLPGKILLNMSLGWHIRNAVGASPKRDATGTELRRRVTGEAIDAYTLLERARLPIIA</sequence>
<dbReference type="Proteomes" id="UP000249590">
    <property type="component" value="Unassembled WGS sequence"/>
</dbReference>
<comment type="caution">
    <text evidence="1">The sequence shown here is derived from an EMBL/GenBank/DDBJ whole genome shotgun (WGS) entry which is preliminary data.</text>
</comment>
<dbReference type="EMBL" id="QHHQ01000005">
    <property type="protein sequence ID" value="RAH99484.1"/>
    <property type="molecule type" value="Genomic_DNA"/>
</dbReference>
<accession>A0A8B2NIX3</accession>
<name>A0A8B2NIX3_9HYPH</name>
<keyword evidence="2" id="KW-1185">Reference proteome</keyword>